<gene>
    <name evidence="1" type="ORF">B1J93_03360</name>
</gene>
<evidence type="ECO:0000313" key="1">
    <source>
        <dbReference type="EMBL" id="OOV46677.1"/>
    </source>
</evidence>
<comment type="caution">
    <text evidence="1">The sequence shown here is derived from an EMBL/GenBank/DDBJ whole genome shotgun (WGS) entry which is preliminary data.</text>
</comment>
<organism evidence="1 2">
    <name type="scientific">Leptospira kirschneri serovar Pomona</name>
    <dbReference type="NCBI Taxonomy" id="561005"/>
    <lineage>
        <taxon>Bacteria</taxon>
        <taxon>Pseudomonadati</taxon>
        <taxon>Spirochaetota</taxon>
        <taxon>Spirochaetia</taxon>
        <taxon>Leptospirales</taxon>
        <taxon>Leptospiraceae</taxon>
        <taxon>Leptospira</taxon>
    </lineage>
</organism>
<dbReference type="AlphaFoldDB" id="A0A1T1E0Q0"/>
<proteinExistence type="predicted"/>
<accession>A0A1T1E0Q0</accession>
<dbReference type="EMBL" id="MVIT01000043">
    <property type="protein sequence ID" value="OOV46677.1"/>
    <property type="molecule type" value="Genomic_DNA"/>
</dbReference>
<sequence>MYLQKVYSASPNCILLYQKIKLQGSCPASVFLTEKIGAWTDSYENEFFCCHTLRIVESMNEIPEHFSKQEFDRNESMTVNALGINSTKRL</sequence>
<dbReference type="Proteomes" id="UP000191008">
    <property type="component" value="Unassembled WGS sequence"/>
</dbReference>
<protein>
    <submittedName>
        <fullName evidence="1">Uncharacterized protein</fullName>
    </submittedName>
</protein>
<name>A0A1T1E0Q0_9LEPT</name>
<reference evidence="1 2" key="1">
    <citation type="submission" date="2017-02" db="EMBL/GenBank/DDBJ databases">
        <title>Comparative genomic analysis of Brazilian Leptospira kirschneri strains of different serogroups.</title>
        <authorList>
            <person name="Moreno L.Z."/>
            <person name="Miraglia F."/>
            <person name="Kremer F.S."/>
            <person name="Eslabao M.R."/>
            <person name="Lilenbaum W."/>
            <person name="Dellagostin O.A."/>
            <person name="Moreno A.M."/>
        </authorList>
    </citation>
    <scope>NUCLEOTIDE SEQUENCE [LARGE SCALE GENOMIC DNA]</scope>
    <source>
        <strain evidence="1 2">M110/06</strain>
    </source>
</reference>
<evidence type="ECO:0000313" key="2">
    <source>
        <dbReference type="Proteomes" id="UP000191008"/>
    </source>
</evidence>